<dbReference type="Gene3D" id="1.20.1070.10">
    <property type="entry name" value="Rhodopsin 7-helix transmembrane proteins"/>
    <property type="match status" value="1"/>
</dbReference>
<dbReference type="KEGG" id="epa:110251839"/>
<feature type="domain" description="G-protein coupled receptors family 1 profile" evidence="6">
    <location>
        <begin position="32"/>
        <end position="301"/>
    </location>
</feature>
<dbReference type="PRINTS" id="PR00237">
    <property type="entry name" value="GPCRRHODOPSN"/>
</dbReference>
<evidence type="ECO:0000259" key="6">
    <source>
        <dbReference type="PROSITE" id="PS50262"/>
    </source>
</evidence>
<keyword evidence="3 5" id="KW-1133">Transmembrane helix</keyword>
<dbReference type="InterPro" id="IPR000276">
    <property type="entry name" value="GPCR_Rhodpsn"/>
</dbReference>
<keyword evidence="2 5" id="KW-0812">Transmembrane</keyword>
<keyword evidence="4 5" id="KW-0472">Membrane</keyword>
<sequence length="389" mass="44220">MGNVSQDSTPKLAHHLSEFVTYEVTAGLAFAGNLLVCILFFRKKTLLKKSYNMYFLGLALLDILIAVTMAITYAIVLIDVIPFSFGNRRLGEFVCRVLWSRWLLYCLFALSVYICLFLTIERWYAVVRPLNYQGTSNKKRVIISIVIATVFALIFTCTFPMEVSYLSGLSGHTMTCVWKPVTGYSSGVWGVFQFIGLLFVPSLIMIGLFCHIIYKKQVTVMPMHDFRSRRHSNMITQTVHTTQRTVTKMIATASIFMILCWAPNQVYYLLSRFGILKRDSTIHHYLEALTFFNSCVNPVIYGVTSQTFRKGYWEVFLGLCPASIRLRLAQSRGGLGETVGSVVFLVHTLHRRRSYDWRFEGIRASVAVQVENNPTMSSDAIAVPQSLHI</sequence>
<dbReference type="CDD" id="cd00637">
    <property type="entry name" value="7tm_classA_rhodopsin-like"/>
    <property type="match status" value="1"/>
</dbReference>
<dbReference type="PANTHER" id="PTHR45698">
    <property type="entry name" value="TRACE AMINE-ASSOCIATED RECEPTOR 19N-RELATED"/>
    <property type="match status" value="1"/>
</dbReference>
<dbReference type="OrthoDB" id="5965524at2759"/>
<dbReference type="RefSeq" id="XP_020914250.1">
    <property type="nucleotide sequence ID" value="XM_021058591.2"/>
</dbReference>
<reference evidence="7" key="1">
    <citation type="submission" date="2022-11" db="UniProtKB">
        <authorList>
            <consortium name="EnsemblMetazoa"/>
        </authorList>
    </citation>
    <scope>IDENTIFICATION</scope>
</reference>
<evidence type="ECO:0000313" key="7">
    <source>
        <dbReference type="EnsemblMetazoa" id="XP_020914250.1"/>
    </source>
</evidence>
<keyword evidence="8" id="KW-1185">Reference proteome</keyword>
<name>A0A913Y3N1_EXADI</name>
<dbReference type="SUPFAM" id="SSF81321">
    <property type="entry name" value="Family A G protein-coupled receptor-like"/>
    <property type="match status" value="1"/>
</dbReference>
<dbReference type="GO" id="GO:0016020">
    <property type="term" value="C:membrane"/>
    <property type="evidence" value="ECO:0007669"/>
    <property type="project" value="UniProtKB-SubCell"/>
</dbReference>
<organism evidence="7 8">
    <name type="scientific">Exaiptasia diaphana</name>
    <name type="common">Tropical sea anemone</name>
    <name type="synonym">Aiptasia pulchella</name>
    <dbReference type="NCBI Taxonomy" id="2652724"/>
    <lineage>
        <taxon>Eukaryota</taxon>
        <taxon>Metazoa</taxon>
        <taxon>Cnidaria</taxon>
        <taxon>Anthozoa</taxon>
        <taxon>Hexacorallia</taxon>
        <taxon>Actiniaria</taxon>
        <taxon>Aiptasiidae</taxon>
        <taxon>Exaiptasia</taxon>
    </lineage>
</organism>
<dbReference type="InterPro" id="IPR017452">
    <property type="entry name" value="GPCR_Rhodpsn_7TM"/>
</dbReference>
<feature type="transmembrane region" description="Helical" evidence="5">
    <location>
        <begin position="20"/>
        <end position="41"/>
    </location>
</feature>
<feature type="transmembrane region" description="Helical" evidence="5">
    <location>
        <begin position="141"/>
        <end position="161"/>
    </location>
</feature>
<feature type="transmembrane region" description="Helical" evidence="5">
    <location>
        <begin position="102"/>
        <end position="120"/>
    </location>
</feature>
<proteinExistence type="predicted"/>
<dbReference type="AlphaFoldDB" id="A0A913Y3N1"/>
<evidence type="ECO:0000256" key="3">
    <source>
        <dbReference type="ARBA" id="ARBA00022989"/>
    </source>
</evidence>
<evidence type="ECO:0000313" key="8">
    <source>
        <dbReference type="Proteomes" id="UP000887567"/>
    </source>
</evidence>
<feature type="transmembrane region" description="Helical" evidence="5">
    <location>
        <begin position="188"/>
        <end position="214"/>
    </location>
</feature>
<comment type="subcellular location">
    <subcellularLocation>
        <location evidence="1">Membrane</location>
    </subcellularLocation>
</comment>
<dbReference type="PANTHER" id="PTHR45698:SF1">
    <property type="entry name" value="TRACE AMINE-ASSOCIATED RECEPTOR 13C-LIKE"/>
    <property type="match status" value="1"/>
</dbReference>
<dbReference type="GeneID" id="110251839"/>
<dbReference type="Pfam" id="PF00001">
    <property type="entry name" value="7tm_1"/>
    <property type="match status" value="1"/>
</dbReference>
<evidence type="ECO:0000256" key="4">
    <source>
        <dbReference type="ARBA" id="ARBA00023136"/>
    </source>
</evidence>
<dbReference type="GO" id="GO:0004930">
    <property type="term" value="F:G protein-coupled receptor activity"/>
    <property type="evidence" value="ECO:0007669"/>
    <property type="project" value="InterPro"/>
</dbReference>
<dbReference type="Proteomes" id="UP000887567">
    <property type="component" value="Unplaced"/>
</dbReference>
<evidence type="ECO:0000256" key="1">
    <source>
        <dbReference type="ARBA" id="ARBA00004370"/>
    </source>
</evidence>
<dbReference type="PROSITE" id="PS50262">
    <property type="entry name" value="G_PROTEIN_RECEP_F1_2"/>
    <property type="match status" value="1"/>
</dbReference>
<protein>
    <recommendedName>
        <fullName evidence="6">G-protein coupled receptors family 1 profile domain-containing protein</fullName>
    </recommendedName>
</protein>
<evidence type="ECO:0000256" key="5">
    <source>
        <dbReference type="SAM" id="Phobius"/>
    </source>
</evidence>
<evidence type="ECO:0000256" key="2">
    <source>
        <dbReference type="ARBA" id="ARBA00022692"/>
    </source>
</evidence>
<dbReference type="EnsemblMetazoa" id="XM_021058591.2">
    <property type="protein sequence ID" value="XP_020914250.1"/>
    <property type="gene ID" value="LOC110251839"/>
</dbReference>
<feature type="transmembrane region" description="Helical" evidence="5">
    <location>
        <begin position="53"/>
        <end position="82"/>
    </location>
</feature>
<feature type="transmembrane region" description="Helical" evidence="5">
    <location>
        <begin position="250"/>
        <end position="270"/>
    </location>
</feature>
<dbReference type="OMA" id="FRKGYWE"/>
<accession>A0A913Y3N1</accession>